<evidence type="ECO:0000313" key="3">
    <source>
        <dbReference type="Proteomes" id="UP000277300"/>
    </source>
</evidence>
<dbReference type="AlphaFoldDB" id="A0A3F2RB12"/>
<dbReference type="Proteomes" id="UP000284657">
    <property type="component" value="Unassembled WGS sequence"/>
</dbReference>
<feature type="non-terminal residue" evidence="2">
    <location>
        <position position="65"/>
    </location>
</feature>
<organism evidence="2 3">
    <name type="scientific">Phytophthora kernoviae</name>
    <dbReference type="NCBI Taxonomy" id="325452"/>
    <lineage>
        <taxon>Eukaryota</taxon>
        <taxon>Sar</taxon>
        <taxon>Stramenopiles</taxon>
        <taxon>Oomycota</taxon>
        <taxon>Peronosporomycetes</taxon>
        <taxon>Peronosporales</taxon>
        <taxon>Peronosporaceae</taxon>
        <taxon>Phytophthora</taxon>
    </lineage>
</organism>
<evidence type="ECO:0000313" key="1">
    <source>
        <dbReference type="EMBL" id="RLN50735.1"/>
    </source>
</evidence>
<sequence length="65" mass="7065">MTISDLSPLVSAKGVTTQRNADTLYANPKYFGPNALHKAGISTGITIEYAIHENEVKNDDASEER</sequence>
<name>A0A3F2RB12_9STRA</name>
<evidence type="ECO:0000313" key="2">
    <source>
        <dbReference type="EMBL" id="RLN51027.1"/>
    </source>
</evidence>
<reference evidence="3 4" key="1">
    <citation type="submission" date="2018-07" db="EMBL/GenBank/DDBJ databases">
        <title>Genome sequencing of oomycete isolates from Chile give support for New Zealand origin for Phytophthora kernoviae and make available the first Nothophytophthora sp. genome.</title>
        <authorList>
            <person name="Studholme D.J."/>
            <person name="Sanfuentes E."/>
            <person name="Panda P."/>
            <person name="Hill R."/>
            <person name="Sambles C."/>
            <person name="Grant M."/>
            <person name="Williams N.M."/>
            <person name="Mcdougal R.L."/>
        </authorList>
    </citation>
    <scope>NUCLEOTIDE SEQUENCE [LARGE SCALE GENOMIC DNA]</scope>
    <source>
        <strain evidence="2">Chile6</strain>
        <strain evidence="1">Chile7</strain>
    </source>
</reference>
<gene>
    <name evidence="1" type="ORF">BBJ29_009916</name>
    <name evidence="2" type="ORF">BBP00_00009961</name>
</gene>
<dbReference type="EMBL" id="MBDO02001035">
    <property type="protein sequence ID" value="RLN51027.1"/>
    <property type="molecule type" value="Genomic_DNA"/>
</dbReference>
<dbReference type="Proteomes" id="UP000277300">
    <property type="component" value="Unassembled WGS sequence"/>
</dbReference>
<proteinExistence type="predicted"/>
<accession>A0A3F2RB12</accession>
<evidence type="ECO:0000313" key="4">
    <source>
        <dbReference type="Proteomes" id="UP000284657"/>
    </source>
</evidence>
<comment type="caution">
    <text evidence="2">The sequence shown here is derived from an EMBL/GenBank/DDBJ whole genome shotgun (WGS) entry which is preliminary data.</text>
</comment>
<protein>
    <submittedName>
        <fullName evidence="2">Uncharacterized protein</fullName>
    </submittedName>
</protein>
<dbReference type="EMBL" id="MBAD02001981">
    <property type="protein sequence ID" value="RLN50735.1"/>
    <property type="molecule type" value="Genomic_DNA"/>
</dbReference>
<dbReference type="OrthoDB" id="19657at2759"/>